<dbReference type="OrthoDB" id="10250354at2759"/>
<dbReference type="InterPro" id="IPR036869">
    <property type="entry name" value="J_dom_sf"/>
</dbReference>
<gene>
    <name evidence="1" type="ORF">BVC80_9093g42</name>
</gene>
<dbReference type="EMBL" id="MVGT01003948">
    <property type="protein sequence ID" value="OVA02700.1"/>
    <property type="molecule type" value="Genomic_DNA"/>
</dbReference>
<dbReference type="STRING" id="56857.A0A200PWX6"/>
<evidence type="ECO:0000313" key="1">
    <source>
        <dbReference type="EMBL" id="OVA02700.1"/>
    </source>
</evidence>
<dbReference type="InParanoid" id="A0A200PWX6"/>
<dbReference type="SUPFAM" id="SSF46565">
    <property type="entry name" value="Chaperone J-domain"/>
    <property type="match status" value="1"/>
</dbReference>
<accession>A0A200PWX6</accession>
<dbReference type="AlphaFoldDB" id="A0A200PWX6"/>
<dbReference type="OMA" id="NHGAPRN"/>
<proteinExistence type="predicted"/>
<evidence type="ECO:0008006" key="3">
    <source>
        <dbReference type="Google" id="ProtNLM"/>
    </source>
</evidence>
<protein>
    <recommendedName>
        <fullName evidence="3">DnaJ domain</fullName>
    </recommendedName>
</protein>
<dbReference type="Proteomes" id="UP000195402">
    <property type="component" value="Unassembled WGS sequence"/>
</dbReference>
<keyword evidence="2" id="KW-1185">Reference proteome</keyword>
<evidence type="ECO:0000313" key="2">
    <source>
        <dbReference type="Proteomes" id="UP000195402"/>
    </source>
</evidence>
<reference evidence="1 2" key="1">
    <citation type="journal article" date="2017" name="Mol. Plant">
        <title>The Genome of Medicinal Plant Macleaya cordata Provides New Insights into Benzylisoquinoline Alkaloids Metabolism.</title>
        <authorList>
            <person name="Liu X."/>
            <person name="Liu Y."/>
            <person name="Huang P."/>
            <person name="Ma Y."/>
            <person name="Qing Z."/>
            <person name="Tang Q."/>
            <person name="Cao H."/>
            <person name="Cheng P."/>
            <person name="Zheng Y."/>
            <person name="Yuan Z."/>
            <person name="Zhou Y."/>
            <person name="Liu J."/>
            <person name="Tang Z."/>
            <person name="Zhuo Y."/>
            <person name="Zhang Y."/>
            <person name="Yu L."/>
            <person name="Huang J."/>
            <person name="Yang P."/>
            <person name="Peng Q."/>
            <person name="Zhang J."/>
            <person name="Jiang W."/>
            <person name="Zhang Z."/>
            <person name="Lin K."/>
            <person name="Ro D.K."/>
            <person name="Chen X."/>
            <person name="Xiong X."/>
            <person name="Shang Y."/>
            <person name="Huang S."/>
            <person name="Zeng J."/>
        </authorList>
    </citation>
    <scope>NUCLEOTIDE SEQUENCE [LARGE SCALE GENOMIC DNA]</scope>
    <source>
        <strain evidence="2">cv. BLH2017</strain>
        <tissue evidence="1">Root</tissue>
    </source>
</reference>
<organism evidence="1 2">
    <name type="scientific">Macleaya cordata</name>
    <name type="common">Five-seeded plume-poppy</name>
    <name type="synonym">Bocconia cordata</name>
    <dbReference type="NCBI Taxonomy" id="56857"/>
    <lineage>
        <taxon>Eukaryota</taxon>
        <taxon>Viridiplantae</taxon>
        <taxon>Streptophyta</taxon>
        <taxon>Embryophyta</taxon>
        <taxon>Tracheophyta</taxon>
        <taxon>Spermatophyta</taxon>
        <taxon>Magnoliopsida</taxon>
        <taxon>Ranunculales</taxon>
        <taxon>Papaveraceae</taxon>
        <taxon>Papaveroideae</taxon>
        <taxon>Macleaya</taxon>
    </lineage>
</organism>
<dbReference type="Gene3D" id="1.10.287.110">
    <property type="entry name" value="DnaJ domain"/>
    <property type="match status" value="1"/>
</dbReference>
<sequence>MGVDYYELLQVLSDPQKRVIYDQYGEEGLEGQVPKLSAGGFYGSPDAGSCGSTTFGFNPRSLDDIFSEYFGFSSSFGGMGNMGGSRGGSGFQRSVFVEDIFASFRGGEGGGRW</sequence>
<name>A0A200PWX6_MACCD</name>
<comment type="caution">
    <text evidence="1">The sequence shown here is derived from an EMBL/GenBank/DDBJ whole genome shotgun (WGS) entry which is preliminary data.</text>
</comment>